<dbReference type="PANTHER" id="PTHR11839:SF18">
    <property type="entry name" value="NUDIX HYDROLASE DOMAIN-CONTAINING PROTEIN"/>
    <property type="match status" value="1"/>
</dbReference>
<name>A0A645BCP1_9ZZZZ</name>
<protein>
    <submittedName>
        <fullName evidence="4">Methanol dehydrogenase activator</fullName>
        <ecNumber evidence="4">3.-.-.-</ecNumber>
    </submittedName>
</protein>
<organism evidence="4">
    <name type="scientific">bioreactor metagenome</name>
    <dbReference type="NCBI Taxonomy" id="1076179"/>
    <lineage>
        <taxon>unclassified sequences</taxon>
        <taxon>metagenomes</taxon>
        <taxon>ecological metagenomes</taxon>
    </lineage>
</organism>
<dbReference type="GO" id="GO:0019693">
    <property type="term" value="P:ribose phosphate metabolic process"/>
    <property type="evidence" value="ECO:0007669"/>
    <property type="project" value="TreeGrafter"/>
</dbReference>
<evidence type="ECO:0000259" key="3">
    <source>
        <dbReference type="PROSITE" id="PS51462"/>
    </source>
</evidence>
<dbReference type="PROSITE" id="PS51462">
    <property type="entry name" value="NUDIX"/>
    <property type="match status" value="1"/>
</dbReference>
<dbReference type="GO" id="GO:0005829">
    <property type="term" value="C:cytosol"/>
    <property type="evidence" value="ECO:0007669"/>
    <property type="project" value="TreeGrafter"/>
</dbReference>
<reference evidence="4" key="1">
    <citation type="submission" date="2019-08" db="EMBL/GenBank/DDBJ databases">
        <authorList>
            <person name="Kucharzyk K."/>
            <person name="Murdoch R.W."/>
            <person name="Higgins S."/>
            <person name="Loffler F."/>
        </authorList>
    </citation>
    <scope>NUCLEOTIDE SEQUENCE</scope>
</reference>
<dbReference type="InterPro" id="IPR000086">
    <property type="entry name" value="NUDIX_hydrolase_dom"/>
</dbReference>
<dbReference type="Gene3D" id="3.90.79.10">
    <property type="entry name" value="Nucleoside Triphosphate Pyrophosphohydrolase"/>
    <property type="match status" value="1"/>
</dbReference>
<evidence type="ECO:0000313" key="4">
    <source>
        <dbReference type="EMBL" id="MPM62411.1"/>
    </source>
</evidence>
<gene>
    <name evidence="4" type="primary">act_6</name>
    <name evidence="4" type="ORF">SDC9_109282</name>
</gene>
<dbReference type="AlphaFoldDB" id="A0A645BCP1"/>
<dbReference type="EC" id="3.-.-.-" evidence="4"/>
<dbReference type="GO" id="GO:0006753">
    <property type="term" value="P:nucleoside phosphate metabolic process"/>
    <property type="evidence" value="ECO:0007669"/>
    <property type="project" value="TreeGrafter"/>
</dbReference>
<evidence type="ECO:0000256" key="2">
    <source>
        <dbReference type="ARBA" id="ARBA00022801"/>
    </source>
</evidence>
<comment type="caution">
    <text evidence="4">The sequence shown here is derived from an EMBL/GenBank/DDBJ whole genome shotgun (WGS) entry which is preliminary data.</text>
</comment>
<sequence>MYENLKETLISRKDVYAGKIFNVHVDQVRLPDGKTAVREVADHCPCVAIVALDDENNVLTVTQYRYVFERALLEIPAGKLEPGEDPAMGALRELKEETGAVPDEFLPMGKLIPSPGCLGEELYLFLARGLHMESTQPDEDEFLVQERIPFDEMVHRCIRGEVEDGKTIAAVLKAKLLLNL</sequence>
<accession>A0A645BCP1</accession>
<dbReference type="PANTHER" id="PTHR11839">
    <property type="entry name" value="UDP/ADP-SUGAR PYROPHOSPHATASE"/>
    <property type="match status" value="1"/>
</dbReference>
<dbReference type="CDD" id="cd03424">
    <property type="entry name" value="NUDIX_ADPRase_Nudt5_UGPPase_Nudt14"/>
    <property type="match status" value="1"/>
</dbReference>
<evidence type="ECO:0000256" key="1">
    <source>
        <dbReference type="ARBA" id="ARBA00001946"/>
    </source>
</evidence>
<feature type="domain" description="Nudix hydrolase" evidence="3">
    <location>
        <begin position="41"/>
        <end position="170"/>
    </location>
</feature>
<dbReference type="SUPFAM" id="SSF55811">
    <property type="entry name" value="Nudix"/>
    <property type="match status" value="1"/>
</dbReference>
<dbReference type="InterPro" id="IPR015797">
    <property type="entry name" value="NUDIX_hydrolase-like_dom_sf"/>
</dbReference>
<comment type="cofactor">
    <cofactor evidence="1">
        <name>Mg(2+)</name>
        <dbReference type="ChEBI" id="CHEBI:18420"/>
    </cofactor>
</comment>
<dbReference type="PROSITE" id="PS00893">
    <property type="entry name" value="NUDIX_BOX"/>
    <property type="match status" value="1"/>
</dbReference>
<dbReference type="Pfam" id="PF00293">
    <property type="entry name" value="NUDIX"/>
    <property type="match status" value="1"/>
</dbReference>
<keyword evidence="2 4" id="KW-0378">Hydrolase</keyword>
<dbReference type="InterPro" id="IPR020084">
    <property type="entry name" value="NUDIX_hydrolase_CS"/>
</dbReference>
<dbReference type="GO" id="GO:0016787">
    <property type="term" value="F:hydrolase activity"/>
    <property type="evidence" value="ECO:0007669"/>
    <property type="project" value="UniProtKB-KW"/>
</dbReference>
<proteinExistence type="predicted"/>
<dbReference type="EMBL" id="VSSQ01018851">
    <property type="protein sequence ID" value="MPM62411.1"/>
    <property type="molecule type" value="Genomic_DNA"/>
</dbReference>